<dbReference type="Pfam" id="PF25137">
    <property type="entry name" value="ADH_Fe_C"/>
    <property type="match status" value="1"/>
</dbReference>
<evidence type="ECO:0000256" key="1">
    <source>
        <dbReference type="ARBA" id="ARBA00023002"/>
    </source>
</evidence>
<dbReference type="Proteomes" id="UP000501705">
    <property type="component" value="Chromosome"/>
</dbReference>
<dbReference type="PANTHER" id="PTHR11496">
    <property type="entry name" value="ALCOHOL DEHYDROGENASE"/>
    <property type="match status" value="1"/>
</dbReference>
<dbReference type="EMBL" id="CP046171">
    <property type="protein sequence ID" value="QIS03825.1"/>
    <property type="molecule type" value="Genomic_DNA"/>
</dbReference>
<name>A0A6G9XSE4_NOCBR</name>
<feature type="domain" description="Fe-containing alcohol dehydrogenase-like C-terminal" evidence="3">
    <location>
        <begin position="202"/>
        <end position="388"/>
    </location>
</feature>
<sequence length="397" mass="40921">MNAADIRVGTVLLDSPRTLVGERAADVAPQVVRAAAPTTAPRVILVAGSGFEHRVWADPLLAAFRGFPLRTVVHAGLPTPESVARLAREIRAHRADVVVTVGGGSVMDAGKAAAALSITDPTPDAVVLACARETDAPGAPPVVALPTTPGTGAEATPFATIWHRARGRKLSLRGAALRPVAAVLDPDLLLGLPAPTLLSCLLDTLAQGIEGAWSIRADARSQELGAAAWAQLAEVLEQRDGDLSAAHRRAALLAGHLAGRAIAIAGTTVCHAMSYPLTLHYGLAHGHACGLTLAAVLRYNAAVGADCADPRGPGRVRAAIAEVVRSAGADSVEELAAKVQALVRSPALPPAPRLRHEASRIATEALAYDRAGNNPRHVDVAALTQLLAGSAERDHAR</sequence>
<dbReference type="Gene3D" id="3.40.50.1970">
    <property type="match status" value="1"/>
</dbReference>
<dbReference type="PANTHER" id="PTHR11496:SF103">
    <property type="entry name" value="DEHYDROGENASE, PUTATIVE-RELATED"/>
    <property type="match status" value="1"/>
</dbReference>
<dbReference type="RefSeq" id="WP_167462914.1">
    <property type="nucleotide sequence ID" value="NZ_CP046171.1"/>
</dbReference>
<dbReference type="InterPro" id="IPR039697">
    <property type="entry name" value="Alcohol_dehydrogenase_Fe"/>
</dbReference>
<proteinExistence type="predicted"/>
<protein>
    <submittedName>
        <fullName evidence="4">Iron-containing alcohol dehydrogenase</fullName>
    </submittedName>
</protein>
<evidence type="ECO:0000259" key="2">
    <source>
        <dbReference type="Pfam" id="PF00465"/>
    </source>
</evidence>
<dbReference type="InterPro" id="IPR001670">
    <property type="entry name" value="ADH_Fe/GldA"/>
</dbReference>
<evidence type="ECO:0000313" key="5">
    <source>
        <dbReference type="Proteomes" id="UP000501705"/>
    </source>
</evidence>
<reference evidence="4 5" key="1">
    <citation type="journal article" date="2019" name="ACS Chem. Biol.">
        <title>Identification and Mobilization of a Cryptic Antibiotic Biosynthesis Gene Locus from a Human-Pathogenic Nocardia Isolate.</title>
        <authorList>
            <person name="Herisse M."/>
            <person name="Ishida K."/>
            <person name="Porter J.L."/>
            <person name="Howden B."/>
            <person name="Hertweck C."/>
            <person name="Stinear T.P."/>
            <person name="Pidot S.J."/>
        </authorList>
    </citation>
    <scope>NUCLEOTIDE SEQUENCE [LARGE SCALE GENOMIC DNA]</scope>
    <source>
        <strain evidence="4 5">AUSMDU00024985</strain>
    </source>
</reference>
<gene>
    <name evidence="4" type="ORF">F5X71_17180</name>
</gene>
<organism evidence="4 5">
    <name type="scientific">Nocardia brasiliensis</name>
    <dbReference type="NCBI Taxonomy" id="37326"/>
    <lineage>
        <taxon>Bacteria</taxon>
        <taxon>Bacillati</taxon>
        <taxon>Actinomycetota</taxon>
        <taxon>Actinomycetes</taxon>
        <taxon>Mycobacteriales</taxon>
        <taxon>Nocardiaceae</taxon>
        <taxon>Nocardia</taxon>
    </lineage>
</organism>
<dbReference type="GO" id="GO:0004022">
    <property type="term" value="F:alcohol dehydrogenase (NAD+) activity"/>
    <property type="evidence" value="ECO:0007669"/>
    <property type="project" value="TreeGrafter"/>
</dbReference>
<dbReference type="InterPro" id="IPR056798">
    <property type="entry name" value="ADH_Fe_C"/>
</dbReference>
<dbReference type="Pfam" id="PF00465">
    <property type="entry name" value="Fe-ADH"/>
    <property type="match status" value="1"/>
</dbReference>
<keyword evidence="1" id="KW-0560">Oxidoreductase</keyword>
<dbReference type="AlphaFoldDB" id="A0A6G9XSE4"/>
<accession>A0A6G9XSE4</accession>
<dbReference type="Gene3D" id="1.20.1090.10">
    <property type="entry name" value="Dehydroquinate synthase-like - alpha domain"/>
    <property type="match status" value="1"/>
</dbReference>
<dbReference type="GO" id="GO:0046872">
    <property type="term" value="F:metal ion binding"/>
    <property type="evidence" value="ECO:0007669"/>
    <property type="project" value="InterPro"/>
</dbReference>
<feature type="domain" description="Alcohol dehydrogenase iron-type/glycerol dehydrogenase GldA" evidence="2">
    <location>
        <begin position="17"/>
        <end position="186"/>
    </location>
</feature>
<evidence type="ECO:0000259" key="3">
    <source>
        <dbReference type="Pfam" id="PF25137"/>
    </source>
</evidence>
<evidence type="ECO:0000313" key="4">
    <source>
        <dbReference type="EMBL" id="QIS03825.1"/>
    </source>
</evidence>
<dbReference type="SUPFAM" id="SSF56796">
    <property type="entry name" value="Dehydroquinate synthase-like"/>
    <property type="match status" value="1"/>
</dbReference>